<dbReference type="EMBL" id="JAYKXP010000029">
    <property type="protein sequence ID" value="KAK7043209.1"/>
    <property type="molecule type" value="Genomic_DNA"/>
</dbReference>
<dbReference type="InterPro" id="IPR036291">
    <property type="entry name" value="NAD(P)-bd_dom_sf"/>
</dbReference>
<sequence length="282" mass="30468">MQRLACLSKYLHHCYTPIRNRKFATSPSVTNRTALITGAGRGIGRAIALRLASDGFDICVNDLERNAENAEAVAKEVNSLGRSSVVTLGDVTKMPEVENMIQTSVKTLGPLNVVVANAGIVQVKLLSETTESDMRQVFETNVFGLMNTGIAAARQLIEQGEGGKIINAASIASFRPSQFLSTYSATKAAVRSLTQSFAVEYAKHKITVNGYAPGVVGTDMWEKIDAEMSRYSGFDKGQHFRATEQLIALGRTSVPEDVSNLVSFLASPDSDYITGTCFSFHS</sequence>
<dbReference type="FunFam" id="3.40.50.720:FF:000084">
    <property type="entry name" value="Short-chain dehydrogenase reductase"/>
    <property type="match status" value="1"/>
</dbReference>
<dbReference type="PROSITE" id="PS00061">
    <property type="entry name" value="ADH_SHORT"/>
    <property type="match status" value="1"/>
</dbReference>
<dbReference type="GO" id="GO:0016616">
    <property type="term" value="F:oxidoreductase activity, acting on the CH-OH group of donors, NAD or NADP as acceptor"/>
    <property type="evidence" value="ECO:0007669"/>
    <property type="project" value="TreeGrafter"/>
</dbReference>
<comment type="similarity">
    <text evidence="1 3">Belongs to the short-chain dehydrogenases/reductases (SDR) family.</text>
</comment>
<evidence type="ECO:0008006" key="6">
    <source>
        <dbReference type="Google" id="ProtNLM"/>
    </source>
</evidence>
<evidence type="ECO:0000256" key="1">
    <source>
        <dbReference type="ARBA" id="ARBA00006484"/>
    </source>
</evidence>
<evidence type="ECO:0000256" key="3">
    <source>
        <dbReference type="RuleBase" id="RU000363"/>
    </source>
</evidence>
<proteinExistence type="inferred from homology"/>
<organism evidence="4 5">
    <name type="scientific">Paramarasmius palmivorus</name>
    <dbReference type="NCBI Taxonomy" id="297713"/>
    <lineage>
        <taxon>Eukaryota</taxon>
        <taxon>Fungi</taxon>
        <taxon>Dikarya</taxon>
        <taxon>Basidiomycota</taxon>
        <taxon>Agaricomycotina</taxon>
        <taxon>Agaricomycetes</taxon>
        <taxon>Agaricomycetidae</taxon>
        <taxon>Agaricales</taxon>
        <taxon>Marasmiineae</taxon>
        <taxon>Marasmiaceae</taxon>
        <taxon>Paramarasmius</taxon>
    </lineage>
</organism>
<protein>
    <recommendedName>
        <fullName evidence="6">Diacetyl reductase [(S)-acetoin forming]</fullName>
    </recommendedName>
</protein>
<dbReference type="AlphaFoldDB" id="A0AAW0CVP0"/>
<dbReference type="InterPro" id="IPR020904">
    <property type="entry name" value="Sc_DH/Rdtase_CS"/>
</dbReference>
<accession>A0AAW0CVP0</accession>
<evidence type="ECO:0000313" key="4">
    <source>
        <dbReference type="EMBL" id="KAK7043209.1"/>
    </source>
</evidence>
<dbReference type="Proteomes" id="UP001383192">
    <property type="component" value="Unassembled WGS sequence"/>
</dbReference>
<dbReference type="Pfam" id="PF00106">
    <property type="entry name" value="adh_short"/>
    <property type="match status" value="1"/>
</dbReference>
<keyword evidence="5" id="KW-1185">Reference proteome</keyword>
<dbReference type="InterPro" id="IPR002347">
    <property type="entry name" value="SDR_fam"/>
</dbReference>
<dbReference type="PRINTS" id="PR00080">
    <property type="entry name" value="SDRFAMILY"/>
</dbReference>
<evidence type="ECO:0000256" key="2">
    <source>
        <dbReference type="ARBA" id="ARBA00022857"/>
    </source>
</evidence>
<name>A0AAW0CVP0_9AGAR</name>
<evidence type="ECO:0000313" key="5">
    <source>
        <dbReference type="Proteomes" id="UP001383192"/>
    </source>
</evidence>
<dbReference type="PRINTS" id="PR00081">
    <property type="entry name" value="GDHRDH"/>
</dbReference>
<dbReference type="SUPFAM" id="SSF51735">
    <property type="entry name" value="NAD(P)-binding Rossmann-fold domains"/>
    <property type="match status" value="1"/>
</dbReference>
<keyword evidence="2" id="KW-0521">NADP</keyword>
<dbReference type="GO" id="GO:0006633">
    <property type="term" value="P:fatty acid biosynthetic process"/>
    <property type="evidence" value="ECO:0007669"/>
    <property type="project" value="TreeGrafter"/>
</dbReference>
<reference evidence="4 5" key="1">
    <citation type="submission" date="2024-01" db="EMBL/GenBank/DDBJ databases">
        <title>A draft genome for a cacao thread blight-causing isolate of Paramarasmius palmivorus.</title>
        <authorList>
            <person name="Baruah I.K."/>
            <person name="Bukari Y."/>
            <person name="Amoako-Attah I."/>
            <person name="Meinhardt L.W."/>
            <person name="Bailey B.A."/>
            <person name="Cohen S.P."/>
        </authorList>
    </citation>
    <scope>NUCLEOTIDE SEQUENCE [LARGE SCALE GENOMIC DNA]</scope>
    <source>
        <strain evidence="4 5">GH-12</strain>
    </source>
</reference>
<comment type="caution">
    <text evidence="4">The sequence shown here is derived from an EMBL/GenBank/DDBJ whole genome shotgun (WGS) entry which is preliminary data.</text>
</comment>
<dbReference type="PANTHER" id="PTHR42760:SF121">
    <property type="entry name" value="3-OXOACYL-(ACYL-CARRIER-PROTEIN) REDUCTASE"/>
    <property type="match status" value="1"/>
</dbReference>
<dbReference type="PANTHER" id="PTHR42760">
    <property type="entry name" value="SHORT-CHAIN DEHYDROGENASES/REDUCTASES FAMILY MEMBER"/>
    <property type="match status" value="1"/>
</dbReference>
<gene>
    <name evidence="4" type="ORF">VNI00_008563</name>
</gene>
<dbReference type="GO" id="GO:0048038">
    <property type="term" value="F:quinone binding"/>
    <property type="evidence" value="ECO:0007669"/>
    <property type="project" value="TreeGrafter"/>
</dbReference>
<dbReference type="Gene3D" id="3.40.50.720">
    <property type="entry name" value="NAD(P)-binding Rossmann-like Domain"/>
    <property type="match status" value="1"/>
</dbReference>